<evidence type="ECO:0000313" key="3">
    <source>
        <dbReference type="Proteomes" id="UP000777784"/>
    </source>
</evidence>
<gene>
    <name evidence="2" type="ORF">KJ970_14990</name>
</gene>
<dbReference type="EMBL" id="JAHJDP010000087">
    <property type="protein sequence ID" value="MBU2692226.1"/>
    <property type="molecule type" value="Genomic_DNA"/>
</dbReference>
<feature type="chain" id="PRO_5037835424" evidence="1">
    <location>
        <begin position="23"/>
        <end position="260"/>
    </location>
</feature>
<name>A0A948RXC6_UNCEI</name>
<accession>A0A948RXC6</accession>
<evidence type="ECO:0000256" key="1">
    <source>
        <dbReference type="SAM" id="SignalP"/>
    </source>
</evidence>
<reference evidence="2" key="1">
    <citation type="submission" date="2021-05" db="EMBL/GenBank/DDBJ databases">
        <title>Energy efficiency and biological interactions define the core microbiome of deep oligotrophic groundwater.</title>
        <authorList>
            <person name="Mehrshad M."/>
            <person name="Lopez-Fernandez M."/>
            <person name="Bell E."/>
            <person name="Bernier-Latmani R."/>
            <person name="Bertilsson S."/>
            <person name="Dopson M."/>
        </authorList>
    </citation>
    <scope>NUCLEOTIDE SEQUENCE</scope>
    <source>
        <strain evidence="2">Modern_marine.mb.64</strain>
    </source>
</reference>
<keyword evidence="1" id="KW-0732">Signal</keyword>
<dbReference type="Proteomes" id="UP000777784">
    <property type="component" value="Unassembled WGS sequence"/>
</dbReference>
<organism evidence="2 3">
    <name type="scientific">Eiseniibacteriota bacterium</name>
    <dbReference type="NCBI Taxonomy" id="2212470"/>
    <lineage>
        <taxon>Bacteria</taxon>
        <taxon>Candidatus Eiseniibacteriota</taxon>
    </lineage>
</organism>
<protein>
    <submittedName>
        <fullName evidence="2">Uncharacterized protein</fullName>
    </submittedName>
</protein>
<sequence>MKVIIAFLFLVVSFVPNSRASASDTDYDMFHLISYDNIDVYDFPVVPGTPEWNEMEEQDRRKAIQVPDSVLSTMSTLGLAWTCLKYPDRHFWNFSSDGALPASIPSPEHKPLGFRWELLQRPDAGSAILKVYQALDPALLDPDWPRIKKMYFEWDFALLESMLSIPEILSGLSTEEKHRLLALCGDRYTTRLRQREGDVTIHLLMGRLFQSVEDSPFFHDVNTSTDILEFLDYPTAMTQSTKRGMSTLSGFIEKFIRGND</sequence>
<feature type="signal peptide" evidence="1">
    <location>
        <begin position="1"/>
        <end position="22"/>
    </location>
</feature>
<comment type="caution">
    <text evidence="2">The sequence shown here is derived from an EMBL/GenBank/DDBJ whole genome shotgun (WGS) entry which is preliminary data.</text>
</comment>
<evidence type="ECO:0000313" key="2">
    <source>
        <dbReference type="EMBL" id="MBU2692226.1"/>
    </source>
</evidence>
<proteinExistence type="predicted"/>
<dbReference type="AlphaFoldDB" id="A0A948RXC6"/>